<evidence type="ECO:0000259" key="1">
    <source>
        <dbReference type="PROSITE" id="PS50172"/>
    </source>
</evidence>
<keyword evidence="3" id="KW-1185">Reference proteome</keyword>
<comment type="caution">
    <text evidence="2">The sequence shown here is derived from an EMBL/GenBank/DDBJ whole genome shotgun (WGS) entry which is preliminary data.</text>
</comment>
<dbReference type="PROSITE" id="PS50172">
    <property type="entry name" value="BRCT"/>
    <property type="match status" value="1"/>
</dbReference>
<proteinExistence type="predicted"/>
<protein>
    <recommendedName>
        <fullName evidence="1">BRCT domain-containing protein</fullName>
    </recommendedName>
</protein>
<dbReference type="PANTHER" id="PTHR14625:SF3">
    <property type="entry name" value="MICROCEPHALIN"/>
    <property type="match status" value="1"/>
</dbReference>
<evidence type="ECO:0000313" key="3">
    <source>
        <dbReference type="Proteomes" id="UP000828390"/>
    </source>
</evidence>
<dbReference type="InterPro" id="IPR022047">
    <property type="entry name" value="Microcephalin-like"/>
</dbReference>
<evidence type="ECO:0000313" key="2">
    <source>
        <dbReference type="EMBL" id="KAH3697810.1"/>
    </source>
</evidence>
<organism evidence="2 3">
    <name type="scientific">Dreissena polymorpha</name>
    <name type="common">Zebra mussel</name>
    <name type="synonym">Mytilus polymorpha</name>
    <dbReference type="NCBI Taxonomy" id="45954"/>
    <lineage>
        <taxon>Eukaryota</taxon>
        <taxon>Metazoa</taxon>
        <taxon>Spiralia</taxon>
        <taxon>Lophotrochozoa</taxon>
        <taxon>Mollusca</taxon>
        <taxon>Bivalvia</taxon>
        <taxon>Autobranchia</taxon>
        <taxon>Heteroconchia</taxon>
        <taxon>Euheterodonta</taxon>
        <taxon>Imparidentia</taxon>
        <taxon>Neoheterodontei</taxon>
        <taxon>Myida</taxon>
        <taxon>Dreissenoidea</taxon>
        <taxon>Dreissenidae</taxon>
        <taxon>Dreissena</taxon>
    </lineage>
</organism>
<dbReference type="Gene3D" id="3.40.50.10190">
    <property type="entry name" value="BRCT domain"/>
    <property type="match status" value="1"/>
</dbReference>
<sequence length="86" mass="9901">MNCSSEMFMEIFNNYFSDVVAYAEVRTGNDNRSESVRRELEQLGATVVRKFEDNVTHVVFKEGSKRTLNKATKKGVHLVSVLWVEK</sequence>
<dbReference type="CDD" id="cd17716">
    <property type="entry name" value="BRCT_microcephalin_rpt1"/>
    <property type="match status" value="1"/>
</dbReference>
<dbReference type="PANTHER" id="PTHR14625">
    <property type="entry name" value="MICROCEPHALIN"/>
    <property type="match status" value="1"/>
</dbReference>
<reference evidence="2" key="2">
    <citation type="submission" date="2020-11" db="EMBL/GenBank/DDBJ databases">
        <authorList>
            <person name="McCartney M.A."/>
            <person name="Auch B."/>
            <person name="Kono T."/>
            <person name="Mallez S."/>
            <person name="Becker A."/>
            <person name="Gohl D.M."/>
            <person name="Silverstein K.A.T."/>
            <person name="Koren S."/>
            <person name="Bechman K.B."/>
            <person name="Herman A."/>
            <person name="Abrahante J.E."/>
            <person name="Garbe J."/>
        </authorList>
    </citation>
    <scope>NUCLEOTIDE SEQUENCE</scope>
    <source>
        <strain evidence="2">Duluth1</strain>
        <tissue evidence="2">Whole animal</tissue>
    </source>
</reference>
<accession>A0A9D4BJB4</accession>
<dbReference type="InterPro" id="IPR001357">
    <property type="entry name" value="BRCT_dom"/>
</dbReference>
<dbReference type="Pfam" id="PF12738">
    <property type="entry name" value="PTCB-BRCT"/>
    <property type="match status" value="1"/>
</dbReference>
<dbReference type="InterPro" id="IPR036420">
    <property type="entry name" value="BRCT_dom_sf"/>
</dbReference>
<feature type="domain" description="BRCT" evidence="1">
    <location>
        <begin position="11"/>
        <end position="86"/>
    </location>
</feature>
<gene>
    <name evidence="2" type="ORF">DPMN_085320</name>
</gene>
<dbReference type="EMBL" id="JAIWYP010000016">
    <property type="protein sequence ID" value="KAH3697810.1"/>
    <property type="molecule type" value="Genomic_DNA"/>
</dbReference>
<dbReference type="SUPFAM" id="SSF52113">
    <property type="entry name" value="BRCT domain"/>
    <property type="match status" value="1"/>
</dbReference>
<dbReference type="AlphaFoldDB" id="A0A9D4BJB4"/>
<reference evidence="2" key="1">
    <citation type="journal article" date="2019" name="bioRxiv">
        <title>The Genome of the Zebra Mussel, Dreissena polymorpha: A Resource for Invasive Species Research.</title>
        <authorList>
            <person name="McCartney M.A."/>
            <person name="Auch B."/>
            <person name="Kono T."/>
            <person name="Mallez S."/>
            <person name="Zhang Y."/>
            <person name="Obille A."/>
            <person name="Becker A."/>
            <person name="Abrahante J.E."/>
            <person name="Garbe J."/>
            <person name="Badalamenti J.P."/>
            <person name="Herman A."/>
            <person name="Mangelson H."/>
            <person name="Liachko I."/>
            <person name="Sullivan S."/>
            <person name="Sone E.D."/>
            <person name="Koren S."/>
            <person name="Silverstein K.A.T."/>
            <person name="Beckman K.B."/>
            <person name="Gohl D.M."/>
        </authorList>
    </citation>
    <scope>NUCLEOTIDE SEQUENCE</scope>
    <source>
        <strain evidence="2">Duluth1</strain>
        <tissue evidence="2">Whole animal</tissue>
    </source>
</reference>
<dbReference type="Proteomes" id="UP000828390">
    <property type="component" value="Unassembled WGS sequence"/>
</dbReference>
<name>A0A9D4BJB4_DREPO</name>
<dbReference type="GO" id="GO:0000278">
    <property type="term" value="P:mitotic cell cycle"/>
    <property type="evidence" value="ECO:0007669"/>
    <property type="project" value="TreeGrafter"/>
</dbReference>